<proteinExistence type="predicted"/>
<comment type="caution">
    <text evidence="1">The sequence shown here is derived from an EMBL/GenBank/DDBJ whole genome shotgun (WGS) entry which is preliminary data.</text>
</comment>
<dbReference type="AlphaFoldDB" id="A0AAP8NJF7"/>
<dbReference type="RefSeq" id="WP_102736171.1">
    <property type="nucleotide sequence ID" value="NZ_PJKN01000008.1"/>
</dbReference>
<evidence type="ECO:0000313" key="1">
    <source>
        <dbReference type="EMBL" id="PNC53360.1"/>
    </source>
</evidence>
<gene>
    <name evidence="1" type="ORF">CXU09_11745</name>
</gene>
<protein>
    <submittedName>
        <fullName evidence="1">Uncharacterized protein</fullName>
    </submittedName>
</protein>
<dbReference type="EMBL" id="PJKN01000008">
    <property type="protein sequence ID" value="PNC53360.1"/>
    <property type="molecule type" value="Genomic_DNA"/>
</dbReference>
<name>A0AAP8NJF7_9BACT</name>
<organism evidence="1 2">
    <name type="scientific">Akkermansia muciniphila</name>
    <dbReference type="NCBI Taxonomy" id="239935"/>
    <lineage>
        <taxon>Bacteria</taxon>
        <taxon>Pseudomonadati</taxon>
        <taxon>Verrucomicrobiota</taxon>
        <taxon>Verrucomicrobiia</taxon>
        <taxon>Verrucomicrobiales</taxon>
        <taxon>Akkermansiaceae</taxon>
        <taxon>Akkermansia</taxon>
    </lineage>
</organism>
<reference evidence="1 2" key="1">
    <citation type="journal article" date="2017" name="BMC Genomics">
        <title>Genome sequencing of 39 Akkermansia muciniphila isolates reveals its population structure, genomic and functional diverisity, and global distribution in mammalian gut microbiotas.</title>
        <authorList>
            <person name="Guo X."/>
            <person name="Li S."/>
            <person name="Zhang J."/>
            <person name="Wu F."/>
            <person name="Li X."/>
            <person name="Wu D."/>
            <person name="Zhang M."/>
            <person name="Ou Z."/>
            <person name="Jie Z."/>
            <person name="Yan Q."/>
            <person name="Li P."/>
            <person name="Yi J."/>
            <person name="Peng Y."/>
        </authorList>
    </citation>
    <scope>NUCLEOTIDE SEQUENCE [LARGE SCALE GENOMIC DNA]</scope>
    <source>
        <strain evidence="1 2">GP43</strain>
    </source>
</reference>
<evidence type="ECO:0000313" key="2">
    <source>
        <dbReference type="Proteomes" id="UP000235914"/>
    </source>
</evidence>
<sequence>MRHCPTEAYTYLEAREPGLYQTLIRTTIAAGGIIHSAPDCFCLAIPAPDDPRTVVILFQCSELPALWRLAKMYRHRFDKVRFRRDFKNRYPERTVHIVRFMRKRKLAALAAKKS</sequence>
<dbReference type="Proteomes" id="UP000235914">
    <property type="component" value="Unassembled WGS sequence"/>
</dbReference>
<accession>A0AAP8NJF7</accession>